<dbReference type="PROSITE" id="PS51257">
    <property type="entry name" value="PROKAR_LIPOPROTEIN"/>
    <property type="match status" value="1"/>
</dbReference>
<dbReference type="Proteomes" id="UP000184485">
    <property type="component" value="Unassembled WGS sequence"/>
</dbReference>
<proteinExistence type="predicted"/>
<dbReference type="OrthoDB" id="8456711at2"/>
<dbReference type="STRING" id="1122133.SAMN02745157_3444"/>
<feature type="chain" id="PRO_5012364070" evidence="1">
    <location>
        <begin position="20"/>
        <end position="109"/>
    </location>
</feature>
<reference evidence="2 3" key="1">
    <citation type="submission" date="2016-11" db="EMBL/GenBank/DDBJ databases">
        <authorList>
            <person name="Jaros S."/>
            <person name="Januszkiewicz K."/>
            <person name="Wedrychowicz H."/>
        </authorList>
    </citation>
    <scope>NUCLEOTIDE SEQUENCE [LARGE SCALE GENOMIC DNA]</scope>
    <source>
        <strain evidence="2 3">DSM 19436</strain>
    </source>
</reference>
<gene>
    <name evidence="2" type="ORF">SAMN02745157_3444</name>
</gene>
<dbReference type="EMBL" id="FQUP01000003">
    <property type="protein sequence ID" value="SHG04387.1"/>
    <property type="molecule type" value="Genomic_DNA"/>
</dbReference>
<keyword evidence="1" id="KW-0732">Signal</keyword>
<evidence type="ECO:0000313" key="3">
    <source>
        <dbReference type="Proteomes" id="UP000184485"/>
    </source>
</evidence>
<accession>A0A1M5GL01</accession>
<feature type="signal peptide" evidence="1">
    <location>
        <begin position="1"/>
        <end position="19"/>
    </location>
</feature>
<evidence type="ECO:0000313" key="2">
    <source>
        <dbReference type="EMBL" id="SHG04387.1"/>
    </source>
</evidence>
<sequence length="109" mass="11290">MKHAYAALVLIAAAGLAGCQSQPMQVSAPMMAAPSNEPLAWVRKDGQSGRANPALADQFATDRAACVAPPGDNAALRAAESCMSGRGYVLVPASQAAATAEQFRRQARY</sequence>
<dbReference type="RefSeq" id="WP_073055071.1">
    <property type="nucleotide sequence ID" value="NZ_FQUP01000003.1"/>
</dbReference>
<dbReference type="AlphaFoldDB" id="A0A1M5GL01"/>
<keyword evidence="3" id="KW-1185">Reference proteome</keyword>
<protein>
    <submittedName>
        <fullName evidence="2">Uncharacterized protein</fullName>
    </submittedName>
</protein>
<name>A0A1M5GL01_9HYPH</name>
<organism evidence="2 3">
    <name type="scientific">Kaistia soli DSM 19436</name>
    <dbReference type="NCBI Taxonomy" id="1122133"/>
    <lineage>
        <taxon>Bacteria</taxon>
        <taxon>Pseudomonadati</taxon>
        <taxon>Pseudomonadota</taxon>
        <taxon>Alphaproteobacteria</taxon>
        <taxon>Hyphomicrobiales</taxon>
        <taxon>Kaistiaceae</taxon>
        <taxon>Kaistia</taxon>
    </lineage>
</organism>
<evidence type="ECO:0000256" key="1">
    <source>
        <dbReference type="SAM" id="SignalP"/>
    </source>
</evidence>